<accession>A0A1W2P6Q4</accession>
<evidence type="ECO:0000313" key="2">
    <source>
        <dbReference type="MGI" id="MGI:97547"/>
    </source>
</evidence>
<dbReference type="Ensembl" id="ENSMUST00000218383.2">
    <property type="protein sequence ID" value="ENSMUSP00000151375.2"/>
    <property type="gene ID" value="ENSMUSG00000020277.11"/>
</dbReference>
<dbReference type="AGR" id="MGI:97547"/>
<dbReference type="AlphaFoldDB" id="A0A1W2P6Q4"/>
<name>A0A1W2P6Q4_MOUSE</name>
<evidence type="ECO:0000313" key="3">
    <source>
        <dbReference type="Proteomes" id="UP000000589"/>
    </source>
</evidence>
<reference evidence="1" key="3">
    <citation type="submission" date="2025-08" db="UniProtKB">
        <authorList>
            <consortium name="Ensembl"/>
        </authorList>
    </citation>
    <scope>IDENTIFICATION</scope>
    <source>
        <strain evidence="1">C57BL/6J</strain>
    </source>
</reference>
<evidence type="ECO:0000313" key="1">
    <source>
        <dbReference type="Ensembl" id="ENSMUSP00000151375.2"/>
    </source>
</evidence>
<dbReference type="GeneTree" id="ENSGT00940000159292"/>
<sequence>MATVDLEKLRMSGAGKAIGVLTSGGDAQGLRGPCGRRREHQASQLAQRFQYHPAGWHHYWQCPL</sequence>
<dbReference type="Bgee" id="ENSMUSG00000020277">
    <property type="expression patterns" value="Expressed in endoderm of midgut and 297 other cell types or tissues"/>
</dbReference>
<keyword evidence="3" id="KW-1185">Reference proteome</keyword>
<protein>
    <submittedName>
        <fullName evidence="1">Phosphofructokinase, liver, B-type</fullName>
    </submittedName>
</protein>
<dbReference type="Antibodypedia" id="24185">
    <property type="antibodies" value="319 antibodies from 35 providers"/>
</dbReference>
<dbReference type="ExpressionAtlas" id="A0A1W2P6Q4">
    <property type="expression patterns" value="baseline and differential"/>
</dbReference>
<dbReference type="VEuPathDB" id="HostDB:ENSMUSG00000020277"/>
<reference evidence="1 3" key="2">
    <citation type="journal article" date="2011" name="PLoS Biol.">
        <title>Modernizing reference genome assemblies.</title>
        <authorList>
            <person name="Church D.M."/>
            <person name="Schneider V.A."/>
            <person name="Graves T."/>
            <person name="Auger K."/>
            <person name="Cunningham F."/>
            <person name="Bouk N."/>
            <person name="Chen H.C."/>
            <person name="Agarwala R."/>
            <person name="McLaren W.M."/>
            <person name="Ritchie G.R."/>
            <person name="Albracht D."/>
            <person name="Kremitzki M."/>
            <person name="Rock S."/>
            <person name="Kotkiewicz H."/>
            <person name="Kremitzki C."/>
            <person name="Wollam A."/>
            <person name="Trani L."/>
            <person name="Fulton L."/>
            <person name="Fulton R."/>
            <person name="Matthews L."/>
            <person name="Whitehead S."/>
            <person name="Chow W."/>
            <person name="Torrance J."/>
            <person name="Dunn M."/>
            <person name="Harden G."/>
            <person name="Threadgold G."/>
            <person name="Wood J."/>
            <person name="Collins J."/>
            <person name="Heath P."/>
            <person name="Griffiths G."/>
            <person name="Pelan S."/>
            <person name="Grafham D."/>
            <person name="Eichler E.E."/>
            <person name="Weinstock G."/>
            <person name="Mardis E.R."/>
            <person name="Wilson R.K."/>
            <person name="Howe K."/>
            <person name="Flicek P."/>
            <person name="Hubbard T."/>
        </authorList>
    </citation>
    <scope>NUCLEOTIDE SEQUENCE [LARGE SCALE GENOMIC DNA]</scope>
    <source>
        <strain evidence="1 3">C57BL/6J</strain>
    </source>
</reference>
<reference evidence="1" key="4">
    <citation type="submission" date="2025-09" db="UniProtKB">
        <authorList>
            <consortium name="Ensembl"/>
        </authorList>
    </citation>
    <scope>IDENTIFICATION</scope>
    <source>
        <strain evidence="1">C57BL/6J</strain>
    </source>
</reference>
<reference evidence="1 3" key="1">
    <citation type="journal article" date="2009" name="PLoS Biol.">
        <title>Lineage-specific biology revealed by a finished genome assembly of the mouse.</title>
        <authorList>
            <consortium name="Mouse Genome Sequencing Consortium"/>
            <person name="Church D.M."/>
            <person name="Goodstadt L."/>
            <person name="Hillier L.W."/>
            <person name="Zody M.C."/>
            <person name="Goldstein S."/>
            <person name="She X."/>
            <person name="Bult C.J."/>
            <person name="Agarwala R."/>
            <person name="Cherry J.L."/>
            <person name="DiCuccio M."/>
            <person name="Hlavina W."/>
            <person name="Kapustin Y."/>
            <person name="Meric P."/>
            <person name="Maglott D."/>
            <person name="Birtle Z."/>
            <person name="Marques A.C."/>
            <person name="Graves T."/>
            <person name="Zhou S."/>
            <person name="Teague B."/>
            <person name="Potamousis K."/>
            <person name="Churas C."/>
            <person name="Place M."/>
            <person name="Herschleb J."/>
            <person name="Runnheim R."/>
            <person name="Forrest D."/>
            <person name="Amos-Landgraf J."/>
            <person name="Schwartz D.C."/>
            <person name="Cheng Z."/>
            <person name="Lindblad-Toh K."/>
            <person name="Eichler E.E."/>
            <person name="Ponting C.P."/>
        </authorList>
    </citation>
    <scope>NUCLEOTIDE SEQUENCE [LARGE SCALE GENOMIC DNA]</scope>
    <source>
        <strain evidence="1 3">C57BL/6J</strain>
    </source>
</reference>
<dbReference type="Proteomes" id="UP000000589">
    <property type="component" value="Chromosome 10"/>
</dbReference>
<proteinExistence type="predicted"/>
<gene>
    <name evidence="1 2" type="primary">Pfkl</name>
</gene>
<dbReference type="ProteomicsDB" id="314010"/>
<dbReference type="MGI" id="MGI:97547">
    <property type="gene designation" value="Pfkl"/>
</dbReference>
<organism evidence="1 3">
    <name type="scientific">Mus musculus</name>
    <name type="common">Mouse</name>
    <dbReference type="NCBI Taxonomy" id="10090"/>
    <lineage>
        <taxon>Eukaryota</taxon>
        <taxon>Metazoa</taxon>
        <taxon>Chordata</taxon>
        <taxon>Craniata</taxon>
        <taxon>Vertebrata</taxon>
        <taxon>Euteleostomi</taxon>
        <taxon>Mammalia</taxon>
        <taxon>Eutheria</taxon>
        <taxon>Euarchontoglires</taxon>
        <taxon>Glires</taxon>
        <taxon>Rodentia</taxon>
        <taxon>Myomorpha</taxon>
        <taxon>Muroidea</taxon>
        <taxon>Muridae</taxon>
        <taxon>Murinae</taxon>
        <taxon>Mus</taxon>
        <taxon>Mus</taxon>
    </lineage>
</organism>